<protein>
    <submittedName>
        <fullName evidence="1">Methyl-accepting chemotaxis protein</fullName>
    </submittedName>
</protein>
<dbReference type="RefSeq" id="WP_045361731.1">
    <property type="nucleotide sequence ID" value="NZ_AP018150.1"/>
</dbReference>
<dbReference type="NCBIfam" id="TIGR01848">
    <property type="entry name" value="PHA_reg_PhaR"/>
    <property type="match status" value="1"/>
</dbReference>
<dbReference type="InterPro" id="IPR010134">
    <property type="entry name" value="PHA_reg_PhaR"/>
</dbReference>
<sequence length="184" mass="21631">MTNEKNLRIIKKYPNRRLYDTQTSTYITLADVKQLVLDKQVFQVVDAKTNENLTRCILLQISFEEESVGTPIFSHEMLLQLIQFYGHPMQEMIGSYLQKNLQAFVDIQNTFTEQLKDLYDSSISADMWSQFINMQAPLMQAMMTSYLEQSKNLFIQMQTQMRDRAKDMFNALAFQPQFNADHEN</sequence>
<evidence type="ECO:0000313" key="1">
    <source>
        <dbReference type="EMBL" id="BBE09570.1"/>
    </source>
</evidence>
<dbReference type="InterPro" id="IPR012909">
    <property type="entry name" value="PHA_DNA-bd_N"/>
</dbReference>
<reference evidence="1 2" key="1">
    <citation type="journal article" date="2018" name="Microbes Environ.">
        <title>Comparative Genomic Insights into Endofungal Lifestyles of Two Bacterial Endosymbionts, Mycoavidus cysteinexigens and Burkholderia rhizoxinica.</title>
        <authorList>
            <person name="Sharmin D."/>
            <person name="Guo Y."/>
            <person name="Nishizawa T."/>
            <person name="Ohshima S."/>
            <person name="Sato Y."/>
            <person name="Takashima Y."/>
            <person name="Narisawa K."/>
            <person name="Ohta H."/>
        </authorList>
    </citation>
    <scope>NUCLEOTIDE SEQUENCE [LARGE SCALE GENOMIC DNA]</scope>
    <source>
        <strain evidence="1 2">B1-EB</strain>
    </source>
</reference>
<name>A0A2Z6EVT0_9BURK</name>
<dbReference type="Pfam" id="PF07879">
    <property type="entry name" value="PHB_acc_N"/>
    <property type="match status" value="1"/>
</dbReference>
<dbReference type="Proteomes" id="UP000282597">
    <property type="component" value="Chromosome"/>
</dbReference>
<gene>
    <name evidence="1" type="ORF">MCB1EB_1409</name>
</gene>
<organism evidence="1 2">
    <name type="scientific">Mycoavidus cysteinexigens</name>
    <dbReference type="NCBI Taxonomy" id="1553431"/>
    <lineage>
        <taxon>Bacteria</taxon>
        <taxon>Pseudomonadati</taxon>
        <taxon>Pseudomonadota</taxon>
        <taxon>Betaproteobacteria</taxon>
        <taxon>Burkholderiales</taxon>
        <taxon>Burkholderiaceae</taxon>
        <taxon>Mycoavidus</taxon>
    </lineage>
</organism>
<proteinExistence type="predicted"/>
<evidence type="ECO:0000313" key="2">
    <source>
        <dbReference type="Proteomes" id="UP000282597"/>
    </source>
</evidence>
<dbReference type="GO" id="GO:0006355">
    <property type="term" value="P:regulation of DNA-templated transcription"/>
    <property type="evidence" value="ECO:0007669"/>
    <property type="project" value="InterPro"/>
</dbReference>
<keyword evidence="2" id="KW-1185">Reference proteome</keyword>
<dbReference type="AlphaFoldDB" id="A0A2Z6EVT0"/>
<dbReference type="Pfam" id="PF05233">
    <property type="entry name" value="PHB_acc"/>
    <property type="match status" value="2"/>
</dbReference>
<dbReference type="KEGG" id="mcys:MCB1EB_1409"/>
<accession>A0A2Z6EVT0</accession>
<dbReference type="EMBL" id="AP018150">
    <property type="protein sequence ID" value="BBE09570.1"/>
    <property type="molecule type" value="Genomic_DNA"/>
</dbReference>
<dbReference type="InterPro" id="IPR007897">
    <property type="entry name" value="PHB_accumulat"/>
</dbReference>